<dbReference type="eggNOG" id="ENOG5033VBE">
    <property type="taxonomic scope" value="Bacteria"/>
</dbReference>
<name>C7M0H1_ACIFD</name>
<proteinExistence type="predicted"/>
<dbReference type="Proteomes" id="UP000000771">
    <property type="component" value="Chromosome"/>
</dbReference>
<dbReference type="EMBL" id="CP001631">
    <property type="protein sequence ID" value="ACU54479.1"/>
    <property type="molecule type" value="Genomic_DNA"/>
</dbReference>
<evidence type="ECO:0000313" key="1">
    <source>
        <dbReference type="EMBL" id="ACU54479.1"/>
    </source>
</evidence>
<dbReference type="STRING" id="525909.Afer_1557"/>
<protein>
    <submittedName>
        <fullName evidence="1">Uncharacterized protein</fullName>
    </submittedName>
</protein>
<sequence>MLHHVLFDLIGSLRASLKDAMLEGGGLDEQLHVDILLGDTTYETSASLPGEEAPPRVRADISLEWSTWAQSAYRSWTLGEGLDEPIDVVLEVALRVSGLRGPAMSAAAFRSSLPSQSPPLVNHEVLELRTVSAETTIDPDEDLEELSLEAVYDVTLSLDENELEHPDSLHEALRRLSGWIASALVAASDLTARHRAP</sequence>
<dbReference type="KEGG" id="afo:Afer_1557"/>
<accession>C7M0H1</accession>
<dbReference type="RefSeq" id="WP_015798958.1">
    <property type="nucleotide sequence ID" value="NC_013124.1"/>
</dbReference>
<keyword evidence="2" id="KW-1185">Reference proteome</keyword>
<reference evidence="1 2" key="1">
    <citation type="journal article" date="2009" name="Stand. Genomic Sci.">
        <title>Complete genome sequence of Acidimicrobium ferrooxidans type strain (ICP).</title>
        <authorList>
            <person name="Clum A."/>
            <person name="Nolan M."/>
            <person name="Lang E."/>
            <person name="Glavina Del Rio T."/>
            <person name="Tice H."/>
            <person name="Copeland A."/>
            <person name="Cheng J.F."/>
            <person name="Lucas S."/>
            <person name="Chen F."/>
            <person name="Bruce D."/>
            <person name="Goodwin L."/>
            <person name="Pitluck S."/>
            <person name="Ivanova N."/>
            <person name="Mavrommatis K."/>
            <person name="Mikhailova N."/>
            <person name="Pati A."/>
            <person name="Chen A."/>
            <person name="Palaniappan K."/>
            <person name="Goker M."/>
            <person name="Spring S."/>
            <person name="Land M."/>
            <person name="Hauser L."/>
            <person name="Chang Y.J."/>
            <person name="Jeffries C.C."/>
            <person name="Chain P."/>
            <person name="Bristow J."/>
            <person name="Eisen J.A."/>
            <person name="Markowitz V."/>
            <person name="Hugenholtz P."/>
            <person name="Kyrpides N.C."/>
            <person name="Klenk H.P."/>
            <person name="Lapidus A."/>
        </authorList>
    </citation>
    <scope>NUCLEOTIDE SEQUENCE [LARGE SCALE GENOMIC DNA]</scope>
    <source>
        <strain evidence="2">DSM 10331 / JCM 15462 / NBRC 103882 / ICP</strain>
    </source>
</reference>
<dbReference type="AlphaFoldDB" id="C7M0H1"/>
<gene>
    <name evidence="1" type="ordered locus">Afer_1557</name>
</gene>
<dbReference type="OrthoDB" id="5242373at2"/>
<dbReference type="HOGENOM" id="CLU_1364111_0_0_11"/>
<evidence type="ECO:0000313" key="2">
    <source>
        <dbReference type="Proteomes" id="UP000000771"/>
    </source>
</evidence>
<organism evidence="1 2">
    <name type="scientific">Acidimicrobium ferrooxidans (strain DSM 10331 / JCM 15462 / NBRC 103882 / ICP)</name>
    <dbReference type="NCBI Taxonomy" id="525909"/>
    <lineage>
        <taxon>Bacteria</taxon>
        <taxon>Bacillati</taxon>
        <taxon>Actinomycetota</taxon>
        <taxon>Acidimicrobiia</taxon>
        <taxon>Acidimicrobiales</taxon>
        <taxon>Acidimicrobiaceae</taxon>
        <taxon>Acidimicrobium</taxon>
    </lineage>
</organism>